<comment type="subcellular location">
    <subcellularLocation>
        <location evidence="6">Cytoplasm</location>
    </subcellularLocation>
</comment>
<dbReference type="GO" id="GO:0005829">
    <property type="term" value="C:cytosol"/>
    <property type="evidence" value="ECO:0007669"/>
    <property type="project" value="TreeGrafter"/>
</dbReference>
<keyword evidence="3 6" id="KW-0489">Methyltransferase</keyword>
<dbReference type="NCBIfam" id="TIGR00138">
    <property type="entry name" value="rsmG_gidB"/>
    <property type="match status" value="1"/>
</dbReference>
<gene>
    <name evidence="6 7" type="primary">rsmG</name>
    <name evidence="7" type="ORF">RSPPHO_01074</name>
</gene>
<sequence>MSPGTVFHGVVVWCRALSRRVHQRVCANGYRSRMKKSAVSSASGGAHKGPAPLTPDAFAEACAVSRETMKRLEAYLALLRKWQPALNLVGPTTLHDPWRRHFLDSAQLLPLMRPGARVVLDVGSGAGFPGMVLALLGVPEVHLVESDGRKGVFLREVARVTEASVQVHTTRLEAMTPFPVDVVTARAFAPLPRLLGWTAPFLEAGAQGLFLKGQSVEEELTESRTQWMITEDRFPSRTGSGGFVLRLEEVRRV</sequence>
<dbReference type="PATRIC" id="fig|1150469.3.peg.1223"/>
<evidence type="ECO:0000256" key="5">
    <source>
        <dbReference type="ARBA" id="ARBA00022691"/>
    </source>
</evidence>
<evidence type="ECO:0000256" key="1">
    <source>
        <dbReference type="ARBA" id="ARBA00022490"/>
    </source>
</evidence>
<organism evidence="7 8">
    <name type="scientific">Pararhodospirillum photometricum DSM 122</name>
    <dbReference type="NCBI Taxonomy" id="1150469"/>
    <lineage>
        <taxon>Bacteria</taxon>
        <taxon>Pseudomonadati</taxon>
        <taxon>Pseudomonadota</taxon>
        <taxon>Alphaproteobacteria</taxon>
        <taxon>Rhodospirillales</taxon>
        <taxon>Rhodospirillaceae</taxon>
        <taxon>Pararhodospirillum</taxon>
    </lineage>
</organism>
<dbReference type="EC" id="2.1.1.170" evidence="6"/>
<dbReference type="PANTHER" id="PTHR31760">
    <property type="entry name" value="S-ADENOSYL-L-METHIONINE-DEPENDENT METHYLTRANSFERASES SUPERFAMILY PROTEIN"/>
    <property type="match status" value="1"/>
</dbReference>
<accession>H6SS21</accession>
<evidence type="ECO:0000256" key="2">
    <source>
        <dbReference type="ARBA" id="ARBA00022552"/>
    </source>
</evidence>
<keyword evidence="5 6" id="KW-0949">S-adenosyl-L-methionine</keyword>
<dbReference type="Gene3D" id="3.40.50.150">
    <property type="entry name" value="Vaccinia Virus protein VP39"/>
    <property type="match status" value="1"/>
</dbReference>
<dbReference type="KEGG" id="rpm:RSPPHO_01074"/>
<keyword evidence="2 6" id="KW-0698">rRNA processing</keyword>
<feature type="binding site" evidence="6">
    <location>
        <begin position="172"/>
        <end position="173"/>
    </location>
    <ligand>
        <name>S-adenosyl-L-methionine</name>
        <dbReference type="ChEBI" id="CHEBI:59789"/>
    </ligand>
</feature>
<feature type="binding site" evidence="6">
    <location>
        <position position="186"/>
    </location>
    <ligand>
        <name>S-adenosyl-L-methionine</name>
        <dbReference type="ChEBI" id="CHEBI:59789"/>
    </ligand>
</feature>
<dbReference type="InterPro" id="IPR029063">
    <property type="entry name" value="SAM-dependent_MTases_sf"/>
</dbReference>
<dbReference type="InterPro" id="IPR003682">
    <property type="entry name" value="rRNA_ssu_MeTfrase_G"/>
</dbReference>
<dbReference type="GO" id="GO:0070043">
    <property type="term" value="F:rRNA (guanine-N7-)-methyltransferase activity"/>
    <property type="evidence" value="ECO:0007669"/>
    <property type="project" value="UniProtKB-UniRule"/>
</dbReference>
<dbReference type="HAMAP" id="MF_00074">
    <property type="entry name" value="16SrRNA_methyltr_G"/>
    <property type="match status" value="1"/>
</dbReference>
<feature type="binding site" evidence="6">
    <location>
        <position position="123"/>
    </location>
    <ligand>
        <name>S-adenosyl-L-methionine</name>
        <dbReference type="ChEBI" id="CHEBI:59789"/>
    </ligand>
</feature>
<keyword evidence="8" id="KW-1185">Reference proteome</keyword>
<dbReference type="Proteomes" id="UP000033220">
    <property type="component" value="Chromosome DSM 122"/>
</dbReference>
<protein>
    <recommendedName>
        <fullName evidence="6">Ribosomal RNA small subunit methyltransferase G</fullName>
        <ecNumber evidence="6">2.1.1.170</ecNumber>
    </recommendedName>
    <alternativeName>
        <fullName evidence="6">16S rRNA 7-methylguanosine methyltransferase</fullName>
        <shortName evidence="6">16S rRNA m7G methyltransferase</shortName>
    </alternativeName>
</protein>
<evidence type="ECO:0000313" key="8">
    <source>
        <dbReference type="Proteomes" id="UP000033220"/>
    </source>
</evidence>
<evidence type="ECO:0000313" key="7">
    <source>
        <dbReference type="EMBL" id="CCG07700.1"/>
    </source>
</evidence>
<dbReference type="Pfam" id="PF02527">
    <property type="entry name" value="GidB"/>
    <property type="match status" value="1"/>
</dbReference>
<dbReference type="SUPFAM" id="SSF53335">
    <property type="entry name" value="S-adenosyl-L-methionine-dependent methyltransferases"/>
    <property type="match status" value="1"/>
</dbReference>
<evidence type="ECO:0000256" key="3">
    <source>
        <dbReference type="ARBA" id="ARBA00022603"/>
    </source>
</evidence>
<keyword evidence="1 6" id="KW-0963">Cytoplasm</keyword>
<comment type="similarity">
    <text evidence="6">Belongs to the methyltransferase superfamily. RNA methyltransferase RsmG family.</text>
</comment>
<keyword evidence="4 6" id="KW-0808">Transferase</keyword>
<name>H6SS21_PARPM</name>
<dbReference type="STRING" id="1150469.RSPPHO_01074"/>
<dbReference type="HOGENOM" id="CLU_065341_1_0_5"/>
<proteinExistence type="inferred from homology"/>
<reference evidence="7 8" key="1">
    <citation type="submission" date="2012-02" db="EMBL/GenBank/DDBJ databases">
        <title>Shotgun genome sequence of Phaeospirillum photometricum DSM 122.</title>
        <authorList>
            <person name="Duquesne K."/>
            <person name="Sturgis J."/>
        </authorList>
    </citation>
    <scope>NUCLEOTIDE SEQUENCE [LARGE SCALE GENOMIC DNA]</scope>
    <source>
        <strain evidence="8">DSM122</strain>
    </source>
</reference>
<comment type="function">
    <text evidence="6">Specifically methylates the N7 position of guanine in position 527 of 16S rRNA.</text>
</comment>
<dbReference type="AlphaFoldDB" id="H6SS21"/>
<comment type="catalytic activity">
    <reaction evidence="6">
        <text>guanosine(527) in 16S rRNA + S-adenosyl-L-methionine = N(7)-methylguanosine(527) in 16S rRNA + S-adenosyl-L-homocysteine</text>
        <dbReference type="Rhea" id="RHEA:42732"/>
        <dbReference type="Rhea" id="RHEA-COMP:10209"/>
        <dbReference type="Rhea" id="RHEA-COMP:10210"/>
        <dbReference type="ChEBI" id="CHEBI:57856"/>
        <dbReference type="ChEBI" id="CHEBI:59789"/>
        <dbReference type="ChEBI" id="CHEBI:74269"/>
        <dbReference type="ChEBI" id="CHEBI:74480"/>
        <dbReference type="EC" id="2.1.1.170"/>
    </reaction>
</comment>
<evidence type="ECO:0000256" key="4">
    <source>
        <dbReference type="ARBA" id="ARBA00022679"/>
    </source>
</evidence>
<feature type="binding site" evidence="6">
    <location>
        <position position="128"/>
    </location>
    <ligand>
        <name>S-adenosyl-L-methionine</name>
        <dbReference type="ChEBI" id="CHEBI:59789"/>
    </ligand>
</feature>
<dbReference type="PANTHER" id="PTHR31760:SF0">
    <property type="entry name" value="S-ADENOSYL-L-METHIONINE-DEPENDENT METHYLTRANSFERASES SUPERFAMILY PROTEIN"/>
    <property type="match status" value="1"/>
</dbReference>
<comment type="caution">
    <text evidence="6">Lacks conserved residue(s) required for the propagation of feature annotation.</text>
</comment>
<dbReference type="EMBL" id="HE663493">
    <property type="protein sequence ID" value="CCG07700.1"/>
    <property type="molecule type" value="Genomic_DNA"/>
</dbReference>
<dbReference type="eggNOG" id="COG0357">
    <property type="taxonomic scope" value="Bacteria"/>
</dbReference>
<evidence type="ECO:0000256" key="6">
    <source>
        <dbReference type="HAMAP-Rule" id="MF_00074"/>
    </source>
</evidence>